<gene>
    <name evidence="1" type="ORF">LsR_00360</name>
</gene>
<sequence length="81" mass="9179">MIPLEKTVVLELEEDDAEAEDVVEDEEVAVDDAMEDDVDTAELVVSALIKFIFPKKSIVTLKLRINNSKFFLTLIYITLSF</sequence>
<evidence type="ECO:0000313" key="2">
    <source>
        <dbReference type="Proteomes" id="UP000035027"/>
    </source>
</evidence>
<evidence type="ECO:0000313" key="1">
    <source>
        <dbReference type="EMBL" id="AKI03911.1"/>
    </source>
</evidence>
<accession>A0A0F7PV12</accession>
<protein>
    <submittedName>
        <fullName evidence="1">Uncharacterized protein</fullName>
    </submittedName>
</protein>
<dbReference type="RefSeq" id="WP_225355422.1">
    <property type="nucleotide sequence ID" value="NZ_CP011403.1"/>
</dbReference>
<dbReference type="EMBL" id="CP011403">
    <property type="protein sequence ID" value="AKI03911.1"/>
    <property type="molecule type" value="Genomic_DNA"/>
</dbReference>
<organism evidence="1 2">
    <name type="scientific">Ligilactobacillus salivarius str. Ren</name>
    <dbReference type="NCBI Taxonomy" id="1194971"/>
    <lineage>
        <taxon>Bacteria</taxon>
        <taxon>Bacillati</taxon>
        <taxon>Bacillota</taxon>
        <taxon>Bacilli</taxon>
        <taxon>Lactobacillales</taxon>
        <taxon>Lactobacillaceae</taxon>
        <taxon>Ligilactobacillus</taxon>
    </lineage>
</organism>
<proteinExistence type="predicted"/>
<dbReference type="AlphaFoldDB" id="A0A0F7PV12"/>
<dbReference type="Proteomes" id="UP000035027">
    <property type="component" value="Chromosome"/>
</dbReference>
<reference evidence="1 2" key="1">
    <citation type="submission" date="2015-05" db="EMBL/GenBank/DDBJ databases">
        <title>Complete genome sequence of Lactobacillus salivarius Ren, a probiotic strain with antitumor activity.</title>
        <authorList>
            <person name="Sun E."/>
            <person name="Zhao L."/>
            <person name="Liu S."/>
            <person name="Zhang M."/>
            <person name="Guo H."/>
            <person name="Ren F."/>
        </authorList>
    </citation>
    <scope>NUCLEOTIDE SEQUENCE [LARGE SCALE GENOMIC DNA]</scope>
    <source>
        <strain evidence="1 2">Ren</strain>
    </source>
</reference>
<name>A0A0F7PV12_9LACO</name>